<evidence type="ECO:0000256" key="3">
    <source>
        <dbReference type="ARBA" id="ARBA00022801"/>
    </source>
</evidence>
<proteinExistence type="inferred from homology"/>
<dbReference type="EMBL" id="CAAHFH010000001">
    <property type="protein sequence ID" value="VGO18024.1"/>
    <property type="molecule type" value="Genomic_DNA"/>
</dbReference>
<dbReference type="Gene3D" id="3.40.720.10">
    <property type="entry name" value="Alkaline Phosphatase, subunit A"/>
    <property type="match status" value="1"/>
</dbReference>
<accession>A0A6C2UF71</accession>
<name>A0A6C2UF71_9BACT</name>
<comment type="similarity">
    <text evidence="1">Belongs to the sulfatase family.</text>
</comment>
<feature type="domain" description="Sulfatase N-terminal" evidence="6">
    <location>
        <begin position="27"/>
        <end position="367"/>
    </location>
</feature>
<dbReference type="InterPro" id="IPR024607">
    <property type="entry name" value="Sulfatase_CS"/>
</dbReference>
<dbReference type="SUPFAM" id="SSF53649">
    <property type="entry name" value="Alkaline phosphatase-like"/>
    <property type="match status" value="1"/>
</dbReference>
<evidence type="ECO:0000259" key="6">
    <source>
        <dbReference type="Pfam" id="PF00884"/>
    </source>
</evidence>
<keyword evidence="4" id="KW-0106">Calcium</keyword>
<dbReference type="Pfam" id="PF00884">
    <property type="entry name" value="Sulfatase"/>
    <property type="match status" value="1"/>
</dbReference>
<dbReference type="AlphaFoldDB" id="A0A6C2UF71"/>
<reference evidence="7 8" key="1">
    <citation type="submission" date="2019-04" db="EMBL/GenBank/DDBJ databases">
        <authorList>
            <person name="Van Vliet M D."/>
        </authorList>
    </citation>
    <scope>NUCLEOTIDE SEQUENCE [LARGE SCALE GENOMIC DNA]</scope>
    <source>
        <strain evidence="7 8">F21</strain>
    </source>
</reference>
<feature type="signal peptide" evidence="5">
    <location>
        <begin position="1"/>
        <end position="19"/>
    </location>
</feature>
<sequence>MRKKVIVGLMALCCVPAFAEARSEQKPNIVFLFCDDLGFGSVGINGAQHTSTPNIDQLAARGVNCTQLFSGSATCSPSRAAVITGRFPLRVDIPFAILKKDGRYLPARRDYLPAVLHDNGYHCAHIGKWHLGGINKPEEFDARKAGKKITDGPLEHGFDTSVVMMEDQSFRMLSTQDGGGIYVNCTRYLYRDNDRIPPYDGHWTTAKGDYSCEYIRSRQGSEQPFFLNVWFDVPHSPIELPPPHIMKDYENRKYVGDPEENKNLQQYCAMITHMDEQVGKIVAALKEAGVYENTLIAFTSDNGGHLKIANLPEINAPFREGKMSLMNGGICMPSLFVWEGRIPAGEERSQVMHQVDLLPTFCDAAGIPLPKVTDSLSYNGISVLDALRSNTPLPHRDLFFTSNIRKNAMIRNGRWKLIRGASRKNPEPTFQLYDLQSDRVEANNLIGTMVELEQSMKRAMEAYLNEAKTSPVKLITPTYSDPAWTSAKDWKEAANRQSIK</sequence>
<protein>
    <submittedName>
        <fullName evidence="7">Arylsulfatase</fullName>
    </submittedName>
</protein>
<dbReference type="InterPro" id="IPR017850">
    <property type="entry name" value="Alkaline_phosphatase_core_sf"/>
</dbReference>
<evidence type="ECO:0000256" key="4">
    <source>
        <dbReference type="ARBA" id="ARBA00022837"/>
    </source>
</evidence>
<evidence type="ECO:0000256" key="1">
    <source>
        <dbReference type="ARBA" id="ARBA00008779"/>
    </source>
</evidence>
<dbReference type="InterPro" id="IPR000917">
    <property type="entry name" value="Sulfatase_N"/>
</dbReference>
<evidence type="ECO:0000313" key="8">
    <source>
        <dbReference type="Proteomes" id="UP000346198"/>
    </source>
</evidence>
<dbReference type="Gene3D" id="3.30.1120.10">
    <property type="match status" value="1"/>
</dbReference>
<dbReference type="Proteomes" id="UP000346198">
    <property type="component" value="Unassembled WGS sequence"/>
</dbReference>
<dbReference type="PANTHER" id="PTHR42693">
    <property type="entry name" value="ARYLSULFATASE FAMILY MEMBER"/>
    <property type="match status" value="1"/>
</dbReference>
<dbReference type="InterPro" id="IPR050738">
    <property type="entry name" value="Sulfatase"/>
</dbReference>
<keyword evidence="3" id="KW-0378">Hydrolase</keyword>
<dbReference type="PANTHER" id="PTHR42693:SF53">
    <property type="entry name" value="ENDO-4-O-SULFATASE"/>
    <property type="match status" value="1"/>
</dbReference>
<dbReference type="GO" id="GO:0046872">
    <property type="term" value="F:metal ion binding"/>
    <property type="evidence" value="ECO:0007669"/>
    <property type="project" value="UniProtKB-KW"/>
</dbReference>
<feature type="chain" id="PRO_5028970026" evidence="5">
    <location>
        <begin position="20"/>
        <end position="500"/>
    </location>
</feature>
<keyword evidence="8" id="KW-1185">Reference proteome</keyword>
<keyword evidence="2" id="KW-0479">Metal-binding</keyword>
<evidence type="ECO:0000256" key="5">
    <source>
        <dbReference type="SAM" id="SignalP"/>
    </source>
</evidence>
<dbReference type="GO" id="GO:0004065">
    <property type="term" value="F:arylsulfatase activity"/>
    <property type="evidence" value="ECO:0007669"/>
    <property type="project" value="TreeGrafter"/>
</dbReference>
<dbReference type="RefSeq" id="WP_136059563.1">
    <property type="nucleotide sequence ID" value="NZ_CAAHFH010000001.1"/>
</dbReference>
<keyword evidence="5" id="KW-0732">Signal</keyword>
<evidence type="ECO:0000256" key="2">
    <source>
        <dbReference type="ARBA" id="ARBA00022723"/>
    </source>
</evidence>
<organism evidence="7 8">
    <name type="scientific">Pontiella sulfatireligans</name>
    <dbReference type="NCBI Taxonomy" id="2750658"/>
    <lineage>
        <taxon>Bacteria</taxon>
        <taxon>Pseudomonadati</taxon>
        <taxon>Kiritimatiellota</taxon>
        <taxon>Kiritimatiellia</taxon>
        <taxon>Kiritimatiellales</taxon>
        <taxon>Pontiellaceae</taxon>
        <taxon>Pontiella</taxon>
    </lineage>
</organism>
<evidence type="ECO:0000313" key="7">
    <source>
        <dbReference type="EMBL" id="VGO18024.1"/>
    </source>
</evidence>
<gene>
    <name evidence="7" type="primary">atsA_5</name>
    <name evidence="7" type="ORF">SCARR_00074</name>
</gene>
<dbReference type="PROSITE" id="PS00523">
    <property type="entry name" value="SULFATASE_1"/>
    <property type="match status" value="1"/>
</dbReference>